<accession>A0A5C3NRT8</accession>
<protein>
    <submittedName>
        <fullName evidence="1">Uncharacterized protein</fullName>
    </submittedName>
</protein>
<evidence type="ECO:0000313" key="2">
    <source>
        <dbReference type="Proteomes" id="UP000308197"/>
    </source>
</evidence>
<dbReference type="AlphaFoldDB" id="A0A5C3NRT8"/>
<dbReference type="Proteomes" id="UP000308197">
    <property type="component" value="Unassembled WGS sequence"/>
</dbReference>
<dbReference type="EMBL" id="ML212393">
    <property type="protein sequence ID" value="TFK78670.1"/>
    <property type="molecule type" value="Genomic_DNA"/>
</dbReference>
<proteinExistence type="predicted"/>
<organism evidence="1 2">
    <name type="scientific">Polyporus arcularius HHB13444</name>
    <dbReference type="NCBI Taxonomy" id="1314778"/>
    <lineage>
        <taxon>Eukaryota</taxon>
        <taxon>Fungi</taxon>
        <taxon>Dikarya</taxon>
        <taxon>Basidiomycota</taxon>
        <taxon>Agaricomycotina</taxon>
        <taxon>Agaricomycetes</taxon>
        <taxon>Polyporales</taxon>
        <taxon>Polyporaceae</taxon>
        <taxon>Polyporus</taxon>
    </lineage>
</organism>
<evidence type="ECO:0000313" key="1">
    <source>
        <dbReference type="EMBL" id="TFK78670.1"/>
    </source>
</evidence>
<sequence>MPQVDLRVQTAINERMPSVQQLKESLPPCTKGEPHEHKVVVEYGQTNWENVGLAVCECTGPPEDRCENHNKVLECQMNDAQRLDLLAVLKELTPPPYRRAVYWADLVYWHALLENKLEASAFQDAPSCEVVALLYVQDKMEPLCVVGEGTRRGDVVHYTLGQGKVLTALDEWRNPVGHPLRFVRWQAGLGHWVHTHEDNVIKLAPCECVLYREVRVTDMPRLPYWQARVRAARSKAAGRTKRERTPEVVMPCKKAKRAGYRDVTEISDDETREYVEILD</sequence>
<gene>
    <name evidence="1" type="ORF">K466DRAFT_606765</name>
</gene>
<keyword evidence="2" id="KW-1185">Reference proteome</keyword>
<dbReference type="InParanoid" id="A0A5C3NRT8"/>
<reference evidence="1 2" key="1">
    <citation type="journal article" date="2019" name="Nat. Ecol. Evol.">
        <title>Megaphylogeny resolves global patterns of mushroom evolution.</title>
        <authorList>
            <person name="Varga T."/>
            <person name="Krizsan K."/>
            <person name="Foldi C."/>
            <person name="Dima B."/>
            <person name="Sanchez-Garcia M."/>
            <person name="Sanchez-Ramirez S."/>
            <person name="Szollosi G.J."/>
            <person name="Szarkandi J.G."/>
            <person name="Papp V."/>
            <person name="Albert L."/>
            <person name="Andreopoulos W."/>
            <person name="Angelini C."/>
            <person name="Antonin V."/>
            <person name="Barry K.W."/>
            <person name="Bougher N.L."/>
            <person name="Buchanan P."/>
            <person name="Buyck B."/>
            <person name="Bense V."/>
            <person name="Catcheside P."/>
            <person name="Chovatia M."/>
            <person name="Cooper J."/>
            <person name="Damon W."/>
            <person name="Desjardin D."/>
            <person name="Finy P."/>
            <person name="Geml J."/>
            <person name="Haridas S."/>
            <person name="Hughes K."/>
            <person name="Justo A."/>
            <person name="Karasinski D."/>
            <person name="Kautmanova I."/>
            <person name="Kiss B."/>
            <person name="Kocsube S."/>
            <person name="Kotiranta H."/>
            <person name="LaButti K.M."/>
            <person name="Lechner B.E."/>
            <person name="Liimatainen K."/>
            <person name="Lipzen A."/>
            <person name="Lukacs Z."/>
            <person name="Mihaltcheva S."/>
            <person name="Morgado L.N."/>
            <person name="Niskanen T."/>
            <person name="Noordeloos M.E."/>
            <person name="Ohm R.A."/>
            <person name="Ortiz-Santana B."/>
            <person name="Ovrebo C."/>
            <person name="Racz N."/>
            <person name="Riley R."/>
            <person name="Savchenko A."/>
            <person name="Shiryaev A."/>
            <person name="Soop K."/>
            <person name="Spirin V."/>
            <person name="Szebenyi C."/>
            <person name="Tomsovsky M."/>
            <person name="Tulloss R.E."/>
            <person name="Uehling J."/>
            <person name="Grigoriev I.V."/>
            <person name="Vagvolgyi C."/>
            <person name="Papp T."/>
            <person name="Martin F.M."/>
            <person name="Miettinen O."/>
            <person name="Hibbett D.S."/>
            <person name="Nagy L.G."/>
        </authorList>
    </citation>
    <scope>NUCLEOTIDE SEQUENCE [LARGE SCALE GENOMIC DNA]</scope>
    <source>
        <strain evidence="1 2">HHB13444</strain>
    </source>
</reference>
<name>A0A5C3NRT8_9APHY</name>